<proteinExistence type="predicted"/>
<dbReference type="Pfam" id="PF03070">
    <property type="entry name" value="TENA_THI-4"/>
    <property type="match status" value="1"/>
</dbReference>
<keyword evidence="3" id="KW-1185">Reference proteome</keyword>
<protein>
    <submittedName>
        <fullName evidence="2">TENA/THI-4 family protein</fullName>
    </submittedName>
</protein>
<dbReference type="OrthoDB" id="34166at2"/>
<accession>A0A0T5XAA6</accession>
<dbReference type="RefSeq" id="WP_009202108.1">
    <property type="nucleotide sequence ID" value="NZ_ACJX03000001.1"/>
</dbReference>
<gene>
    <name evidence="2" type="ORF">HMPREF1705_04521</name>
</gene>
<evidence type="ECO:0000313" key="2">
    <source>
        <dbReference type="EMBL" id="KRT35254.1"/>
    </source>
</evidence>
<dbReference type="InterPro" id="IPR016084">
    <property type="entry name" value="Haem_Oase-like_multi-hlx"/>
</dbReference>
<dbReference type="EMBL" id="ACJX03000001">
    <property type="protein sequence ID" value="KRT35254.1"/>
    <property type="molecule type" value="Genomic_DNA"/>
</dbReference>
<evidence type="ECO:0000259" key="1">
    <source>
        <dbReference type="Pfam" id="PF03070"/>
    </source>
</evidence>
<organism evidence="2 3">
    <name type="scientific">Acetomicrobium hydrogeniformans ATCC BAA-1850</name>
    <dbReference type="NCBI Taxonomy" id="592015"/>
    <lineage>
        <taxon>Bacteria</taxon>
        <taxon>Thermotogati</taxon>
        <taxon>Synergistota</taxon>
        <taxon>Synergistia</taxon>
        <taxon>Synergistales</taxon>
        <taxon>Acetomicrobiaceae</taxon>
        <taxon>Acetomicrobium</taxon>
    </lineage>
</organism>
<sequence>MGKSLSEILWEENRDIAASCLNHPFVQGIASGKLTREKFNWYVGQDYFYLHAFAKAFCLAAAKAPDTLGMVSFHKLAEGALNEMKLHKGFESSLGADVESVVASKPTRMYTDFLLSTAWGCDVGLIAAATTPCNRLYAWIGQNLKEYAQNEENPFIDWIRTYSSDSFESLARETERLIDLYATNVSEARKAYRYAMICEYDFFDAAWKYEASKGGGERQL</sequence>
<comment type="caution">
    <text evidence="2">The sequence shown here is derived from an EMBL/GenBank/DDBJ whole genome shotgun (WGS) entry which is preliminary data.</text>
</comment>
<evidence type="ECO:0000313" key="3">
    <source>
        <dbReference type="Proteomes" id="UP000005273"/>
    </source>
</evidence>
<dbReference type="STRING" id="592015.HMPREF1705_04521"/>
<dbReference type="SUPFAM" id="SSF48613">
    <property type="entry name" value="Heme oxygenase-like"/>
    <property type="match status" value="1"/>
</dbReference>
<name>A0A0T5XAA6_9BACT</name>
<feature type="domain" description="Thiaminase-2/PQQC" evidence="1">
    <location>
        <begin position="11"/>
        <end position="208"/>
    </location>
</feature>
<dbReference type="InterPro" id="IPR050967">
    <property type="entry name" value="Thiamine_Salvage_TenA"/>
</dbReference>
<dbReference type="Proteomes" id="UP000005273">
    <property type="component" value="Unassembled WGS sequence"/>
</dbReference>
<dbReference type="Gene3D" id="1.20.910.10">
    <property type="entry name" value="Heme oxygenase-like"/>
    <property type="match status" value="1"/>
</dbReference>
<dbReference type="InterPro" id="IPR004305">
    <property type="entry name" value="Thiaminase-2/PQQC"/>
</dbReference>
<dbReference type="eggNOG" id="COG0819">
    <property type="taxonomic scope" value="Bacteria"/>
</dbReference>
<reference evidence="3" key="1">
    <citation type="submission" date="2012-09" db="EMBL/GenBank/DDBJ databases">
        <authorList>
            <person name="Weinstock G."/>
            <person name="Sodergren E."/>
            <person name="Clifton S."/>
            <person name="Fulton L."/>
            <person name="Fulton B."/>
            <person name="Courtney L."/>
            <person name="Fronick C."/>
            <person name="Harrison M."/>
            <person name="Strong C."/>
            <person name="Farmer C."/>
            <person name="Delehaunty K."/>
            <person name="Markovic C."/>
            <person name="Hall O."/>
            <person name="Minx P."/>
            <person name="Tomlinson C."/>
            <person name="Mitreva M."/>
            <person name="Nelson J."/>
            <person name="Hou S."/>
            <person name="Wollam A."/>
            <person name="Pepin K.H."/>
            <person name="Johnson M."/>
            <person name="Bhonagiri V."/>
            <person name="Nash W.E."/>
            <person name="Suruliraj S."/>
            <person name="Warren W."/>
            <person name="Chinwalla A."/>
            <person name="Mardis E.R."/>
            <person name="Wilson R.K."/>
        </authorList>
    </citation>
    <scope>NUCLEOTIDE SEQUENCE [LARGE SCALE GENOMIC DNA]</scope>
    <source>
        <strain evidence="3">OS1</strain>
    </source>
</reference>
<dbReference type="CDD" id="cd19368">
    <property type="entry name" value="TenA_C_AtTH2-like"/>
    <property type="match status" value="1"/>
</dbReference>
<dbReference type="GO" id="GO:0005829">
    <property type="term" value="C:cytosol"/>
    <property type="evidence" value="ECO:0007669"/>
    <property type="project" value="TreeGrafter"/>
</dbReference>
<dbReference type="AlphaFoldDB" id="A0A0T5XAA6"/>
<dbReference type="PANTHER" id="PTHR43198:SF2">
    <property type="entry name" value="SI:CH1073-67J19.1-RELATED"/>
    <property type="match status" value="1"/>
</dbReference>
<dbReference type="PANTHER" id="PTHR43198">
    <property type="entry name" value="BIFUNCTIONAL TH2 PROTEIN"/>
    <property type="match status" value="1"/>
</dbReference>